<dbReference type="KEGG" id="saci:Sinac_7048"/>
<gene>
    <name evidence="2" type="ordered locus">Sinac_7048</name>
</gene>
<evidence type="ECO:0000313" key="2">
    <source>
        <dbReference type="EMBL" id="AGA31103.1"/>
    </source>
</evidence>
<keyword evidence="2" id="KW-0326">Glycosidase</keyword>
<name>L0DQC8_SINAD</name>
<protein>
    <submittedName>
        <fullName evidence="2">Glycosidase</fullName>
    </submittedName>
</protein>
<dbReference type="PANTHER" id="PTHR47786">
    <property type="entry name" value="ALPHA-1,4-GLUCAN:MALTOSE-1-PHOSPHATE MALTOSYLTRANSFERASE"/>
    <property type="match status" value="1"/>
</dbReference>
<dbReference type="STRING" id="886293.Sinac_7048"/>
<reference evidence="2 3" key="1">
    <citation type="submission" date="2012-02" db="EMBL/GenBank/DDBJ databases">
        <title>Complete sequence of chromosome of Singulisphaera acidiphila DSM 18658.</title>
        <authorList>
            <consortium name="US DOE Joint Genome Institute (JGI-PGF)"/>
            <person name="Lucas S."/>
            <person name="Copeland A."/>
            <person name="Lapidus A."/>
            <person name="Glavina del Rio T."/>
            <person name="Dalin E."/>
            <person name="Tice H."/>
            <person name="Bruce D."/>
            <person name="Goodwin L."/>
            <person name="Pitluck S."/>
            <person name="Peters L."/>
            <person name="Ovchinnikova G."/>
            <person name="Chertkov O."/>
            <person name="Kyrpides N."/>
            <person name="Mavromatis K."/>
            <person name="Ivanova N."/>
            <person name="Brettin T."/>
            <person name="Detter J.C."/>
            <person name="Han C."/>
            <person name="Larimer F."/>
            <person name="Land M."/>
            <person name="Hauser L."/>
            <person name="Markowitz V."/>
            <person name="Cheng J.-F."/>
            <person name="Hugenholtz P."/>
            <person name="Woyke T."/>
            <person name="Wu D."/>
            <person name="Tindall B."/>
            <person name="Pomrenke H."/>
            <person name="Brambilla E."/>
            <person name="Klenk H.-P."/>
            <person name="Eisen J.A."/>
        </authorList>
    </citation>
    <scope>NUCLEOTIDE SEQUENCE [LARGE SCALE GENOMIC DNA]</scope>
    <source>
        <strain evidence="3">ATCC BAA-1392 / DSM 18658 / VKM B-2454 / MOB10</strain>
    </source>
</reference>
<dbReference type="Gene3D" id="3.20.20.80">
    <property type="entry name" value="Glycosidases"/>
    <property type="match status" value="1"/>
</dbReference>
<dbReference type="Pfam" id="PF00128">
    <property type="entry name" value="Alpha-amylase"/>
    <property type="match status" value="1"/>
</dbReference>
<dbReference type="EMBL" id="CP003364">
    <property type="protein sequence ID" value="AGA31103.1"/>
    <property type="molecule type" value="Genomic_DNA"/>
</dbReference>
<feature type="domain" description="Glycosyl hydrolase family 13 catalytic" evidence="1">
    <location>
        <begin position="4"/>
        <end position="401"/>
    </location>
</feature>
<accession>L0DQC8</accession>
<sequence>MESDSFPSLYEIATRDWLGGLARTLGRPATFDDVPDQALDQIAGLGFDWVWLLGVWQTGAVGREVSRSHPEWSRWYRDHLPDFTDQDVCGSPYAIQGYSVHRDFGGDDALARLRARFRARGVRLMLDFVPNHTARDHPWVERHPEYYIAGTEMDLGREPGNYARAETAEGPQVLAFGRDPYFPGWPDTFQLNYRHPSLCAAMRDVLVKVAAQCDGLRCDMAMLVLPDIFARTWKEASLPSDGSLPDDSPFWPDAIARVRAQTPDFLFLAEAYWDLEWTLQHQGFDVTYDKRLYDRLHAHDATAVRDHLRADVDFQRRCARFLENHDEPRAAFAFVPWEVHRAAATITFLVPGLRLFHQGQLEGAAIRPSVHLARRAIEPVNPPLAEFYARLLAILKRPELRRGRWTLRECRRAWNENTTSEQFLTFMWEGPAGETLLVAVNYAPDQGQCYVVLPPDTFAGKTWNFRDLTGPFAYQRSSDDLIPHGLYLDLPPWGTHVFEVSQASPGT</sequence>
<organism evidence="2 3">
    <name type="scientific">Singulisphaera acidiphila (strain ATCC BAA-1392 / DSM 18658 / VKM B-2454 / MOB10)</name>
    <dbReference type="NCBI Taxonomy" id="886293"/>
    <lineage>
        <taxon>Bacteria</taxon>
        <taxon>Pseudomonadati</taxon>
        <taxon>Planctomycetota</taxon>
        <taxon>Planctomycetia</taxon>
        <taxon>Isosphaerales</taxon>
        <taxon>Isosphaeraceae</taxon>
        <taxon>Singulisphaera</taxon>
    </lineage>
</organism>
<dbReference type="SMART" id="SM00642">
    <property type="entry name" value="Aamy"/>
    <property type="match status" value="1"/>
</dbReference>
<dbReference type="GO" id="GO:0016798">
    <property type="term" value="F:hydrolase activity, acting on glycosyl bonds"/>
    <property type="evidence" value="ECO:0007669"/>
    <property type="project" value="UniProtKB-KW"/>
</dbReference>
<dbReference type="Proteomes" id="UP000010798">
    <property type="component" value="Chromosome"/>
</dbReference>
<dbReference type="HOGENOM" id="CLU_043801_0_0_0"/>
<dbReference type="RefSeq" id="WP_015250175.1">
    <property type="nucleotide sequence ID" value="NC_019892.1"/>
</dbReference>
<keyword evidence="3" id="KW-1185">Reference proteome</keyword>
<dbReference type="CDD" id="cd11347">
    <property type="entry name" value="AmyAc_1"/>
    <property type="match status" value="1"/>
</dbReference>
<dbReference type="PANTHER" id="PTHR47786:SF2">
    <property type="entry name" value="GLYCOSYL HYDROLASE FAMILY 13 CATALYTIC DOMAIN-CONTAINING PROTEIN"/>
    <property type="match status" value="1"/>
</dbReference>
<dbReference type="eggNOG" id="COG0366">
    <property type="taxonomic scope" value="Bacteria"/>
</dbReference>
<dbReference type="AlphaFoldDB" id="L0DQC8"/>
<proteinExistence type="predicted"/>
<dbReference type="InterPro" id="IPR017853">
    <property type="entry name" value="GH"/>
</dbReference>
<dbReference type="SUPFAM" id="SSF51445">
    <property type="entry name" value="(Trans)glycosidases"/>
    <property type="match status" value="1"/>
</dbReference>
<dbReference type="OrthoDB" id="9761875at2"/>
<dbReference type="GO" id="GO:0005975">
    <property type="term" value="P:carbohydrate metabolic process"/>
    <property type="evidence" value="ECO:0007669"/>
    <property type="project" value="InterPro"/>
</dbReference>
<evidence type="ECO:0000259" key="1">
    <source>
        <dbReference type="SMART" id="SM00642"/>
    </source>
</evidence>
<evidence type="ECO:0000313" key="3">
    <source>
        <dbReference type="Proteomes" id="UP000010798"/>
    </source>
</evidence>
<keyword evidence="2" id="KW-0378">Hydrolase</keyword>
<dbReference type="InterPro" id="IPR006047">
    <property type="entry name" value="GH13_cat_dom"/>
</dbReference>